<evidence type="ECO:0000313" key="4">
    <source>
        <dbReference type="Proteomes" id="UP000076079"/>
    </source>
</evidence>
<dbReference type="STRING" id="1855912.LuPra_04630"/>
<dbReference type="RefSeq" id="WP_110172931.1">
    <property type="nucleotide sequence ID" value="NZ_CP015136.1"/>
</dbReference>
<name>A0A143PTG5_LUTPR</name>
<protein>
    <recommendedName>
        <fullName evidence="2">UPF0301 protein LuPra_04630</fullName>
    </recommendedName>
</protein>
<dbReference type="PATRIC" id="fig|1813736.3.peg.4882"/>
<dbReference type="PANTHER" id="PTHR30327">
    <property type="entry name" value="UNCHARACTERIZED PROTEIN YQGE"/>
    <property type="match status" value="1"/>
</dbReference>
<gene>
    <name evidence="3" type="ORF">LuPra_04630</name>
</gene>
<dbReference type="Pfam" id="PF02622">
    <property type="entry name" value="DUF179"/>
    <property type="match status" value="1"/>
</dbReference>
<evidence type="ECO:0000256" key="1">
    <source>
        <dbReference type="ARBA" id="ARBA00009600"/>
    </source>
</evidence>
<dbReference type="InterPro" id="IPR003774">
    <property type="entry name" value="AlgH-like"/>
</dbReference>
<dbReference type="GO" id="GO:0005829">
    <property type="term" value="C:cytosol"/>
    <property type="evidence" value="ECO:0007669"/>
    <property type="project" value="TreeGrafter"/>
</dbReference>
<sequence>MRAQRESSSLAPTLLLSMPQMLDENFERTVVLLCDHSAEGAFGLILNRPTTTAAAEAVAFDPPIEVHQGPLLWTGGPVEPQRGWILLGQPVDEDAQTQIAPDLYISTSIELLRKVIQETPVRTRVLTGYAGWGPGQLDQELAASAWLTVDVDPVLIFDTPADEMWDQALRRLGTGPGSLQVGQGVH</sequence>
<evidence type="ECO:0000313" key="3">
    <source>
        <dbReference type="EMBL" id="AMY11380.1"/>
    </source>
</evidence>
<dbReference type="AlphaFoldDB" id="A0A143PTG5"/>
<dbReference type="EMBL" id="CP015136">
    <property type="protein sequence ID" value="AMY11380.1"/>
    <property type="molecule type" value="Genomic_DNA"/>
</dbReference>
<dbReference type="PANTHER" id="PTHR30327:SF1">
    <property type="entry name" value="UPF0301 PROTEIN YQGE"/>
    <property type="match status" value="1"/>
</dbReference>
<dbReference type="Gene3D" id="3.40.1740.10">
    <property type="entry name" value="VC0467-like"/>
    <property type="match status" value="1"/>
</dbReference>
<reference evidence="4" key="2">
    <citation type="submission" date="2016-04" db="EMBL/GenBank/DDBJ databases">
        <title>First Complete Genome Sequence of a Subdivision 6 Acidobacterium.</title>
        <authorList>
            <person name="Huang S."/>
            <person name="Vieira S."/>
            <person name="Bunk B."/>
            <person name="Riedel T."/>
            <person name="Sproeer C."/>
            <person name="Overmann J."/>
        </authorList>
    </citation>
    <scope>NUCLEOTIDE SEQUENCE [LARGE SCALE GENOMIC DNA]</scope>
    <source>
        <strain evidence="4">DSM 100886 HEG_-6_39</strain>
    </source>
</reference>
<keyword evidence="4" id="KW-1185">Reference proteome</keyword>
<dbReference type="HAMAP" id="MF_00758">
    <property type="entry name" value="UPF0301"/>
    <property type="match status" value="1"/>
</dbReference>
<reference evidence="3 4" key="1">
    <citation type="journal article" date="2016" name="Genome Announc.">
        <title>First Complete Genome Sequence of a Subdivision 6 Acidobacterium Strain.</title>
        <authorList>
            <person name="Huang S."/>
            <person name="Vieira S."/>
            <person name="Bunk B."/>
            <person name="Riedel T."/>
            <person name="Sproer C."/>
            <person name="Overmann J."/>
        </authorList>
    </citation>
    <scope>NUCLEOTIDE SEQUENCE [LARGE SCALE GENOMIC DNA]</scope>
    <source>
        <strain evidence="4">DSM 100886 HEG_-6_39</strain>
    </source>
</reference>
<dbReference type="Proteomes" id="UP000076079">
    <property type="component" value="Chromosome"/>
</dbReference>
<comment type="similarity">
    <text evidence="1 2">Belongs to the UPF0301 (AlgH) family.</text>
</comment>
<dbReference type="SUPFAM" id="SSF143456">
    <property type="entry name" value="VC0467-like"/>
    <property type="match status" value="1"/>
</dbReference>
<proteinExistence type="inferred from homology"/>
<accession>A0A143PTG5</accession>
<evidence type="ECO:0000256" key="2">
    <source>
        <dbReference type="HAMAP-Rule" id="MF_00758"/>
    </source>
</evidence>
<dbReference type="KEGG" id="abac:LuPra_04630"/>
<organism evidence="3 4">
    <name type="scientific">Luteitalea pratensis</name>
    <dbReference type="NCBI Taxonomy" id="1855912"/>
    <lineage>
        <taxon>Bacteria</taxon>
        <taxon>Pseudomonadati</taxon>
        <taxon>Acidobacteriota</taxon>
        <taxon>Vicinamibacteria</taxon>
        <taxon>Vicinamibacterales</taxon>
        <taxon>Vicinamibacteraceae</taxon>
        <taxon>Luteitalea</taxon>
    </lineage>
</organism>